<dbReference type="PANTHER" id="PTHR47296">
    <property type="entry name" value="PROTEIN TIC 40, CHLOROPLASTIC"/>
    <property type="match status" value="1"/>
</dbReference>
<dbReference type="OMA" id="MQQVFKT"/>
<keyword evidence="8" id="KW-0809">Transit peptide</keyword>
<keyword evidence="3" id="KW-0934">Plastid</keyword>
<dbReference type="GO" id="GO:0045037">
    <property type="term" value="P:protein import into chloroplast stroma"/>
    <property type="evidence" value="ECO:0007669"/>
    <property type="project" value="TreeGrafter"/>
</dbReference>
<feature type="compositionally biased region" description="Polar residues" evidence="15">
    <location>
        <begin position="246"/>
        <end position="261"/>
    </location>
</feature>
<dbReference type="InterPro" id="IPR038108">
    <property type="entry name" value="RPN13_DEUBAD_sf"/>
</dbReference>
<evidence type="ECO:0000256" key="9">
    <source>
        <dbReference type="ARBA" id="ARBA00022989"/>
    </source>
</evidence>
<evidence type="ECO:0000259" key="16">
    <source>
        <dbReference type="SMART" id="SM00727"/>
    </source>
</evidence>
<feature type="compositionally biased region" description="Polar residues" evidence="15">
    <location>
        <begin position="196"/>
        <end position="218"/>
    </location>
</feature>
<dbReference type="SMART" id="SM00727">
    <property type="entry name" value="STI1"/>
    <property type="match status" value="2"/>
</dbReference>
<evidence type="ECO:0000256" key="7">
    <source>
        <dbReference type="ARBA" id="ARBA00022927"/>
    </source>
</evidence>
<organism evidence="17 18">
    <name type="scientific">Ceratopteris richardii</name>
    <name type="common">Triangle waterfern</name>
    <dbReference type="NCBI Taxonomy" id="49495"/>
    <lineage>
        <taxon>Eukaryota</taxon>
        <taxon>Viridiplantae</taxon>
        <taxon>Streptophyta</taxon>
        <taxon>Embryophyta</taxon>
        <taxon>Tracheophyta</taxon>
        <taxon>Polypodiopsida</taxon>
        <taxon>Polypodiidae</taxon>
        <taxon>Polypodiales</taxon>
        <taxon>Pteridineae</taxon>
        <taxon>Pteridaceae</taxon>
        <taxon>Parkerioideae</taxon>
        <taxon>Ceratopteris</taxon>
    </lineage>
</organism>
<accession>A0A8T2QFD5</accession>
<evidence type="ECO:0000256" key="3">
    <source>
        <dbReference type="ARBA" id="ARBA00022640"/>
    </source>
</evidence>
<protein>
    <recommendedName>
        <fullName evidence="13">Protein TIC 40, chloroplastic</fullName>
    </recommendedName>
    <alternativeName>
        <fullName evidence="14">Translocon at the inner envelope membrane of chloroplasts 40</fullName>
    </alternativeName>
</protein>
<dbReference type="AlphaFoldDB" id="A0A8T2QFD5"/>
<evidence type="ECO:0000256" key="5">
    <source>
        <dbReference type="ARBA" id="ARBA00022737"/>
    </source>
</evidence>
<evidence type="ECO:0000256" key="8">
    <source>
        <dbReference type="ARBA" id="ARBA00022946"/>
    </source>
</evidence>
<keyword evidence="10" id="KW-0472">Membrane</keyword>
<keyword evidence="6" id="KW-1001">Plastid inner membrane</keyword>
<evidence type="ECO:0000313" key="17">
    <source>
        <dbReference type="EMBL" id="KAH7282143.1"/>
    </source>
</evidence>
<evidence type="ECO:0000256" key="6">
    <source>
        <dbReference type="ARBA" id="ARBA00022780"/>
    </source>
</evidence>
<evidence type="ECO:0000256" key="4">
    <source>
        <dbReference type="ARBA" id="ARBA00022692"/>
    </source>
</evidence>
<keyword evidence="18" id="KW-1185">Reference proteome</keyword>
<dbReference type="PANTHER" id="PTHR47296:SF1">
    <property type="entry name" value="PROTEIN TIC 40, CHLOROPLASTIC"/>
    <property type="match status" value="1"/>
</dbReference>
<evidence type="ECO:0000256" key="10">
    <source>
        <dbReference type="ARBA" id="ARBA00023136"/>
    </source>
</evidence>
<feature type="region of interest" description="Disordered" evidence="15">
    <location>
        <begin position="241"/>
        <end position="288"/>
    </location>
</feature>
<keyword evidence="2" id="KW-0150">Chloroplast</keyword>
<comment type="caution">
    <text evidence="17">The sequence shown here is derived from an EMBL/GenBank/DDBJ whole genome shotgun (WGS) entry which is preliminary data.</text>
</comment>
<dbReference type="InterPro" id="IPR006636">
    <property type="entry name" value="STI1_HS-bd"/>
</dbReference>
<dbReference type="Proteomes" id="UP000825935">
    <property type="component" value="Chromosome 35"/>
</dbReference>
<dbReference type="FunFam" id="1.10.260.100:FF:000008">
    <property type="entry name" value="Protein TIC 40, chloroplastic"/>
    <property type="match status" value="1"/>
</dbReference>
<evidence type="ECO:0000256" key="14">
    <source>
        <dbReference type="ARBA" id="ARBA00082202"/>
    </source>
</evidence>
<proteinExistence type="predicted"/>
<evidence type="ECO:0000256" key="11">
    <source>
        <dbReference type="ARBA" id="ARBA00056414"/>
    </source>
</evidence>
<sequence>MESSSTLRKCPLSTTLLTYAQRSRRGKLTRPGYIQASRIEKEARFHKLDKEYILHCNHPAYQTAHLNGDTQHRAEYVTVDTSSQRSSVAKPPPFPPPQPQIGSPLMWIGVGVGISIVFSWVARKVQGYAMQQAFKSMMQQSGQAGNPFATGPGSNPFVGMPSPNPFPMGMRNSPLSGMQQAGQVTTPTQVYEPPASSATVDVTPQAVSASETEAQVATNGPVEPKKPAFTDVDVSLLAKEEPQLRADSSQHPAYQTSSSTGPEMADGAAGFSASNGFDTQSGSAGNGGKGKSFISLEMLETMLDDPKIQQMVFPYLPAEMRDPVTFKQMIQLPQVRQQLQEALNNMGGEDGLDMLKYMNSDAVKQQFEQIGMTPEEMVGKILASPDIAASLQNPKVVEAIMDCSQNPLNITKYQNDKEVMNALMKIAELFPGATGSPY</sequence>
<comment type="subcellular location">
    <subcellularLocation>
        <location evidence="12">Plastid</location>
        <location evidence="12">Chloroplast inner membrane</location>
        <topology evidence="12">Single-pass membrane protein</topology>
    </subcellularLocation>
</comment>
<keyword evidence="1" id="KW-0813">Transport</keyword>
<dbReference type="EMBL" id="CM035440">
    <property type="protein sequence ID" value="KAH7282143.1"/>
    <property type="molecule type" value="Genomic_DNA"/>
</dbReference>
<evidence type="ECO:0000313" key="18">
    <source>
        <dbReference type="Proteomes" id="UP000825935"/>
    </source>
</evidence>
<dbReference type="GO" id="GO:0009535">
    <property type="term" value="C:chloroplast thylakoid membrane"/>
    <property type="evidence" value="ECO:0007669"/>
    <property type="project" value="TreeGrafter"/>
</dbReference>
<reference evidence="17" key="1">
    <citation type="submission" date="2021-08" db="EMBL/GenBank/DDBJ databases">
        <title>WGS assembly of Ceratopteris richardii.</title>
        <authorList>
            <person name="Marchant D.B."/>
            <person name="Chen G."/>
            <person name="Jenkins J."/>
            <person name="Shu S."/>
            <person name="Leebens-Mack J."/>
            <person name="Grimwood J."/>
            <person name="Schmutz J."/>
            <person name="Soltis P."/>
            <person name="Soltis D."/>
            <person name="Chen Z.-H."/>
        </authorList>
    </citation>
    <scope>NUCLEOTIDE SEQUENCE</scope>
    <source>
        <strain evidence="17">Whitten #5841</strain>
        <tissue evidence="17">Leaf</tissue>
    </source>
</reference>
<dbReference type="Pfam" id="PF17830">
    <property type="entry name" value="STI1-HOP_DP"/>
    <property type="match status" value="1"/>
</dbReference>
<dbReference type="InterPro" id="IPR041243">
    <property type="entry name" value="STI1/HOP_DP"/>
</dbReference>
<feature type="domain" description="STI1" evidence="16">
    <location>
        <begin position="305"/>
        <end position="339"/>
    </location>
</feature>
<keyword evidence="5" id="KW-0677">Repeat</keyword>
<dbReference type="OrthoDB" id="533763at2759"/>
<keyword evidence="7" id="KW-0653">Protein transport</keyword>
<feature type="domain" description="STI1" evidence="16">
    <location>
        <begin position="384"/>
        <end position="423"/>
    </location>
</feature>
<name>A0A8T2QFD5_CERRI</name>
<feature type="region of interest" description="Disordered" evidence="15">
    <location>
        <begin position="162"/>
        <end position="228"/>
    </location>
</feature>
<evidence type="ECO:0000256" key="2">
    <source>
        <dbReference type="ARBA" id="ARBA00022528"/>
    </source>
</evidence>
<dbReference type="Gene3D" id="1.10.260.100">
    <property type="match status" value="1"/>
</dbReference>
<comment type="function">
    <text evidence="11">Involved in protein precursor import into chloroplasts. Part of the motor complex consisting of a co-chaperone (TIC40) and a chaperone (HSP93) associated with the import channel (TIC110). Causes the release of bound transit peptides from TIC110 and stimulates ATP hydrolysis by HSP93. Involved in reinsertion of proteins from the chloroplast stroma into the inner membrane.</text>
</comment>
<dbReference type="GO" id="GO:0009658">
    <property type="term" value="P:chloroplast organization"/>
    <property type="evidence" value="ECO:0007669"/>
    <property type="project" value="TreeGrafter"/>
</dbReference>
<evidence type="ECO:0000256" key="12">
    <source>
        <dbReference type="ARBA" id="ARBA00060470"/>
    </source>
</evidence>
<dbReference type="Gene3D" id="1.10.2020.20">
    <property type="match status" value="1"/>
</dbReference>
<evidence type="ECO:0000256" key="1">
    <source>
        <dbReference type="ARBA" id="ARBA00022448"/>
    </source>
</evidence>
<evidence type="ECO:0000256" key="15">
    <source>
        <dbReference type="SAM" id="MobiDB-lite"/>
    </source>
</evidence>
<feature type="compositionally biased region" description="Polar residues" evidence="15">
    <location>
        <begin position="173"/>
        <end position="189"/>
    </location>
</feature>
<evidence type="ECO:0000256" key="13">
    <source>
        <dbReference type="ARBA" id="ARBA00070821"/>
    </source>
</evidence>
<gene>
    <name evidence="17" type="ORF">KP509_35G014600</name>
</gene>
<keyword evidence="9" id="KW-1133">Transmembrane helix</keyword>
<keyword evidence="4" id="KW-0812">Transmembrane</keyword>
<dbReference type="GO" id="GO:0009706">
    <property type="term" value="C:chloroplast inner membrane"/>
    <property type="evidence" value="ECO:0007669"/>
    <property type="project" value="UniProtKB-SubCell"/>
</dbReference>